<keyword evidence="2" id="KW-1185">Reference proteome</keyword>
<organism evidence="1 2">
    <name type="scientific">Spironucleus salmonicida</name>
    <dbReference type="NCBI Taxonomy" id="348837"/>
    <lineage>
        <taxon>Eukaryota</taxon>
        <taxon>Metamonada</taxon>
        <taxon>Diplomonadida</taxon>
        <taxon>Hexamitidae</taxon>
        <taxon>Hexamitinae</taxon>
        <taxon>Spironucleus</taxon>
    </lineage>
</organism>
<dbReference type="KEGG" id="ssao:94298281"/>
<dbReference type="AlphaFoldDB" id="A0A9P8LTH3"/>
<dbReference type="Proteomes" id="UP000018208">
    <property type="component" value="Unassembled WGS sequence"/>
</dbReference>
<dbReference type="GeneID" id="94298281"/>
<dbReference type="RefSeq" id="XP_067765077.1">
    <property type="nucleotide sequence ID" value="XM_067908103.1"/>
</dbReference>
<sequence>MQLYRRLRLPRLQGSRTPCTPAGDQNHLLRLSDLFASASPFAAQYLPQVQALAADFGIPYAPLQLQVVTNAFSSDPEVLRLLDVRRVAAVLQRTMEHHAAAAQFGCQLARAVQHDPPGAPLRGAAGQLLDHLCGCAFWGQGPRTPASYLAWGLRYLGHHSAPGVRLLAGLLQDPDAQQMAAEGLVAAAGADPSLLPELLACLPVSHASCDAVLQVAEELAFAPDMAAFFVARCGEMVPLCASFERRAAFLDCLRACIAHLSAEDYLDLGGCLTGLLAAWDDEDLRERMDLMGEDFGCSWYGIDAISDIYKLVTYLISLVLRLDIAMQPYPAWNIIYILFQFTN</sequence>
<evidence type="ECO:0000313" key="2">
    <source>
        <dbReference type="Proteomes" id="UP000018208"/>
    </source>
</evidence>
<accession>A0A9P8LTH3</accession>
<dbReference type="EMBL" id="AUWU02000004">
    <property type="protein sequence ID" value="KAH0574304.1"/>
    <property type="molecule type" value="Genomic_DNA"/>
</dbReference>
<reference evidence="1 2" key="1">
    <citation type="journal article" date="2014" name="PLoS Genet.">
        <title>The Genome of Spironucleus salmonicida Highlights a Fish Pathogen Adapted to Fluctuating Environments.</title>
        <authorList>
            <person name="Xu F."/>
            <person name="Jerlstrom-Hultqvist J."/>
            <person name="Einarsson E."/>
            <person name="Astvaldsson A."/>
            <person name="Svard S.G."/>
            <person name="Andersson J.O."/>
        </authorList>
    </citation>
    <scope>NUCLEOTIDE SEQUENCE [LARGE SCALE GENOMIC DNA]</scope>
    <source>
        <strain evidence="1 2">ATCC 50377</strain>
    </source>
</reference>
<proteinExistence type="predicted"/>
<protein>
    <submittedName>
        <fullName evidence="1">Uncharacterized protein</fullName>
    </submittedName>
</protein>
<name>A0A9P8LTH3_9EUKA</name>
<comment type="caution">
    <text evidence="1">The sequence shown here is derived from an EMBL/GenBank/DDBJ whole genome shotgun (WGS) entry which is preliminary data.</text>
</comment>
<gene>
    <name evidence="1" type="ORF">SS50377_24258</name>
</gene>
<evidence type="ECO:0000313" key="1">
    <source>
        <dbReference type="EMBL" id="KAH0574304.1"/>
    </source>
</evidence>